<reference evidence="8 10" key="1">
    <citation type="submission" date="2019-12" db="EMBL/GenBank/DDBJ databases">
        <title>Microbes associate with the intestines of laboratory mice.</title>
        <authorList>
            <person name="Navarre W."/>
            <person name="Wong E."/>
        </authorList>
    </citation>
    <scope>NUCLEOTIDE SEQUENCE [LARGE SCALE GENOMIC DNA]</scope>
    <source>
        <strain evidence="8 10">NM51_B2-22</strain>
    </source>
</reference>
<dbReference type="Pfam" id="PF04226">
    <property type="entry name" value="Transgly_assoc"/>
    <property type="match status" value="1"/>
</dbReference>
<keyword evidence="5 7" id="KW-1133">Transmembrane helix</keyword>
<evidence type="ECO:0000256" key="2">
    <source>
        <dbReference type="ARBA" id="ARBA00011006"/>
    </source>
</evidence>
<evidence type="ECO:0000256" key="7">
    <source>
        <dbReference type="SAM" id="Phobius"/>
    </source>
</evidence>
<keyword evidence="6 7" id="KW-0472">Membrane</keyword>
<dbReference type="OrthoDB" id="1632160at2"/>
<keyword evidence="11" id="KW-1185">Reference proteome</keyword>
<evidence type="ECO:0000256" key="4">
    <source>
        <dbReference type="ARBA" id="ARBA00022692"/>
    </source>
</evidence>
<keyword evidence="4 7" id="KW-0812">Transmembrane</keyword>
<dbReference type="Proteomes" id="UP000563349">
    <property type="component" value="Unassembled WGS sequence"/>
</dbReference>
<evidence type="ECO:0000313" key="11">
    <source>
        <dbReference type="Proteomes" id="UP000563349"/>
    </source>
</evidence>
<dbReference type="RefSeq" id="WP_160332805.1">
    <property type="nucleotide sequence ID" value="NZ_CATKDJ010000105.1"/>
</dbReference>
<comment type="subcellular location">
    <subcellularLocation>
        <location evidence="1">Cell membrane</location>
        <topology evidence="1">Multi-pass membrane protein</topology>
    </subcellularLocation>
</comment>
<dbReference type="PANTHER" id="PTHR33884:SF3">
    <property type="entry name" value="UPF0410 PROTEIN YMGE"/>
    <property type="match status" value="1"/>
</dbReference>
<dbReference type="EMBL" id="JACBYG010000023">
    <property type="protein sequence ID" value="NYS48926.1"/>
    <property type="molecule type" value="Genomic_DNA"/>
</dbReference>
<evidence type="ECO:0000313" key="10">
    <source>
        <dbReference type="Proteomes" id="UP000461595"/>
    </source>
</evidence>
<dbReference type="GO" id="GO:0005886">
    <property type="term" value="C:plasma membrane"/>
    <property type="evidence" value="ECO:0007669"/>
    <property type="project" value="UniProtKB-SubCell"/>
</dbReference>
<protein>
    <submittedName>
        <fullName evidence="8">GlsB/YeaQ/YmgE family stress response membrane protein</fullName>
    </submittedName>
</protein>
<feature type="transmembrane region" description="Helical" evidence="7">
    <location>
        <begin position="52"/>
        <end position="72"/>
    </location>
</feature>
<dbReference type="Proteomes" id="UP000461595">
    <property type="component" value="Unassembled WGS sequence"/>
</dbReference>
<proteinExistence type="inferred from homology"/>
<organism evidence="8 10">
    <name type="scientific">Streptococcus danieliae</name>
    <dbReference type="NCBI Taxonomy" id="747656"/>
    <lineage>
        <taxon>Bacteria</taxon>
        <taxon>Bacillati</taxon>
        <taxon>Bacillota</taxon>
        <taxon>Bacilli</taxon>
        <taxon>Lactobacillales</taxon>
        <taxon>Streptococcaceae</taxon>
        <taxon>Streptococcus</taxon>
    </lineage>
</organism>
<evidence type="ECO:0000256" key="5">
    <source>
        <dbReference type="ARBA" id="ARBA00022989"/>
    </source>
</evidence>
<evidence type="ECO:0000256" key="1">
    <source>
        <dbReference type="ARBA" id="ARBA00004651"/>
    </source>
</evidence>
<sequence length="78" mass="8593">MLVSIITGFLTGLIATALTDREDRMGCMGNILVGWVGSWLGQLLFGSWGPRLWGLPFIPAILGACIVLVLFVRRNDFR</sequence>
<accession>A0A7X3G8B7</accession>
<evidence type="ECO:0000313" key="9">
    <source>
        <dbReference type="EMBL" id="NYS48926.1"/>
    </source>
</evidence>
<evidence type="ECO:0000256" key="6">
    <source>
        <dbReference type="ARBA" id="ARBA00023136"/>
    </source>
</evidence>
<reference evidence="9 11" key="2">
    <citation type="submission" date="2020-07" db="EMBL/GenBank/DDBJ databases">
        <title>MOT database genomes.</title>
        <authorList>
            <person name="Joseph S."/>
            <person name="Aduse-Opoku J."/>
            <person name="Hashim A."/>
            <person name="Wade W."/>
            <person name="Curtis M."/>
        </authorList>
    </citation>
    <scope>NUCLEOTIDE SEQUENCE [LARGE SCALE GENOMIC DNA]</scope>
    <source>
        <strain evidence="9 11">CCW311</strain>
    </source>
</reference>
<dbReference type="AlphaFoldDB" id="A0A7X3G8B7"/>
<comment type="caution">
    <text evidence="8">The sequence shown here is derived from an EMBL/GenBank/DDBJ whole genome shotgun (WGS) entry which is preliminary data.</text>
</comment>
<evidence type="ECO:0000256" key="3">
    <source>
        <dbReference type="ARBA" id="ARBA00022475"/>
    </source>
</evidence>
<dbReference type="PANTHER" id="PTHR33884">
    <property type="entry name" value="UPF0410 PROTEIN YMGE"/>
    <property type="match status" value="1"/>
</dbReference>
<comment type="similarity">
    <text evidence="2">Belongs to the UPF0410 family.</text>
</comment>
<gene>
    <name evidence="8" type="ORF">E5983_04975</name>
    <name evidence="9" type="ORF">HZY93_02865</name>
</gene>
<keyword evidence="3" id="KW-1003">Cell membrane</keyword>
<evidence type="ECO:0000313" key="8">
    <source>
        <dbReference type="EMBL" id="MVX58998.1"/>
    </source>
</evidence>
<dbReference type="EMBL" id="WSRS01000036">
    <property type="protein sequence ID" value="MVX58998.1"/>
    <property type="molecule type" value="Genomic_DNA"/>
</dbReference>
<dbReference type="InterPro" id="IPR007341">
    <property type="entry name" value="Transgly_assoc"/>
</dbReference>
<name>A0A7X3G8B7_9STRE</name>